<dbReference type="AlphaFoldDB" id="A0A1R3RIC8"/>
<accession>A0A1R3RIC8</accession>
<proteinExistence type="predicted"/>
<evidence type="ECO:0000313" key="1">
    <source>
        <dbReference type="EMBL" id="OOF94218.1"/>
    </source>
</evidence>
<reference evidence="2" key="1">
    <citation type="journal article" date="2017" name="Genome Biol.">
        <title>Comparative genomics reveals high biological diversity and specific adaptations in the industrially and medically important fungal genus Aspergillus.</title>
        <authorList>
            <person name="de Vries R.P."/>
            <person name="Riley R."/>
            <person name="Wiebenga A."/>
            <person name="Aguilar-Osorio G."/>
            <person name="Amillis S."/>
            <person name="Uchima C.A."/>
            <person name="Anderluh G."/>
            <person name="Asadollahi M."/>
            <person name="Askin M."/>
            <person name="Barry K."/>
            <person name="Battaglia E."/>
            <person name="Bayram O."/>
            <person name="Benocci T."/>
            <person name="Braus-Stromeyer S.A."/>
            <person name="Caldana C."/>
            <person name="Canovas D."/>
            <person name="Cerqueira G.C."/>
            <person name="Chen F."/>
            <person name="Chen W."/>
            <person name="Choi C."/>
            <person name="Clum A."/>
            <person name="Dos Santos R.A."/>
            <person name="Damasio A.R."/>
            <person name="Diallinas G."/>
            <person name="Emri T."/>
            <person name="Fekete E."/>
            <person name="Flipphi M."/>
            <person name="Freyberg S."/>
            <person name="Gallo A."/>
            <person name="Gournas C."/>
            <person name="Habgood R."/>
            <person name="Hainaut M."/>
            <person name="Harispe M.L."/>
            <person name="Henrissat B."/>
            <person name="Hilden K.S."/>
            <person name="Hope R."/>
            <person name="Hossain A."/>
            <person name="Karabika E."/>
            <person name="Karaffa L."/>
            <person name="Karanyi Z."/>
            <person name="Krasevec N."/>
            <person name="Kuo A."/>
            <person name="Kusch H."/>
            <person name="LaButti K."/>
            <person name="Lagendijk E.L."/>
            <person name="Lapidus A."/>
            <person name="Levasseur A."/>
            <person name="Lindquist E."/>
            <person name="Lipzen A."/>
            <person name="Logrieco A.F."/>
            <person name="MacCabe A."/>
            <person name="Maekelae M.R."/>
            <person name="Malavazi I."/>
            <person name="Melin P."/>
            <person name="Meyer V."/>
            <person name="Mielnichuk N."/>
            <person name="Miskei M."/>
            <person name="Molnar A.P."/>
            <person name="Mule G."/>
            <person name="Ngan C.Y."/>
            <person name="Orejas M."/>
            <person name="Orosz E."/>
            <person name="Ouedraogo J.P."/>
            <person name="Overkamp K.M."/>
            <person name="Park H.-S."/>
            <person name="Perrone G."/>
            <person name="Piumi F."/>
            <person name="Punt P.J."/>
            <person name="Ram A.F."/>
            <person name="Ramon A."/>
            <person name="Rauscher S."/>
            <person name="Record E."/>
            <person name="Riano-Pachon D.M."/>
            <person name="Robert V."/>
            <person name="Roehrig J."/>
            <person name="Ruller R."/>
            <person name="Salamov A."/>
            <person name="Salih N.S."/>
            <person name="Samson R.A."/>
            <person name="Sandor E."/>
            <person name="Sanguinetti M."/>
            <person name="Schuetze T."/>
            <person name="Sepcic K."/>
            <person name="Shelest E."/>
            <person name="Sherlock G."/>
            <person name="Sophianopoulou V."/>
            <person name="Squina F.M."/>
            <person name="Sun H."/>
            <person name="Susca A."/>
            <person name="Todd R.B."/>
            <person name="Tsang A."/>
            <person name="Unkles S.E."/>
            <person name="van de Wiele N."/>
            <person name="van Rossen-Uffink D."/>
            <person name="Oliveira J.V."/>
            <person name="Vesth T.C."/>
            <person name="Visser J."/>
            <person name="Yu J.-H."/>
            <person name="Zhou M."/>
            <person name="Andersen M.R."/>
            <person name="Archer D.B."/>
            <person name="Baker S.E."/>
            <person name="Benoit I."/>
            <person name="Brakhage A.A."/>
            <person name="Braus G.H."/>
            <person name="Fischer R."/>
            <person name="Frisvad J.C."/>
            <person name="Goldman G.H."/>
            <person name="Houbraken J."/>
            <person name="Oakley B."/>
            <person name="Pocsi I."/>
            <person name="Scazzocchio C."/>
            <person name="Seiboth B."/>
            <person name="vanKuyk P.A."/>
            <person name="Wortman J."/>
            <person name="Dyer P.S."/>
            <person name="Grigoriev I.V."/>
        </authorList>
    </citation>
    <scope>NUCLEOTIDE SEQUENCE [LARGE SCALE GENOMIC DNA]</scope>
    <source>
        <strain evidence="2">ITEM 5010</strain>
    </source>
</reference>
<sequence>MGLELQSPLDLFLWTPIGVSPELLHCWMGEESGLPTVETSMCIAIGWLLDLIRLKPLASNPGWCCE</sequence>
<evidence type="ECO:0000313" key="2">
    <source>
        <dbReference type="Proteomes" id="UP000188318"/>
    </source>
</evidence>
<protein>
    <submittedName>
        <fullName evidence="1">Uncharacterized protein</fullName>
    </submittedName>
</protein>
<name>A0A1R3RIC8_ASPC5</name>
<gene>
    <name evidence="1" type="ORF">ASPCADRAFT_208748</name>
</gene>
<organism evidence="1 2">
    <name type="scientific">Aspergillus carbonarius (strain ITEM 5010)</name>
    <dbReference type="NCBI Taxonomy" id="602072"/>
    <lineage>
        <taxon>Eukaryota</taxon>
        <taxon>Fungi</taxon>
        <taxon>Dikarya</taxon>
        <taxon>Ascomycota</taxon>
        <taxon>Pezizomycotina</taxon>
        <taxon>Eurotiomycetes</taxon>
        <taxon>Eurotiomycetidae</taxon>
        <taxon>Eurotiales</taxon>
        <taxon>Aspergillaceae</taxon>
        <taxon>Aspergillus</taxon>
        <taxon>Aspergillus subgen. Circumdati</taxon>
    </lineage>
</organism>
<dbReference type="VEuPathDB" id="FungiDB:ASPCADRAFT_208748"/>
<keyword evidence="2" id="KW-1185">Reference proteome</keyword>
<dbReference type="Proteomes" id="UP000188318">
    <property type="component" value="Unassembled WGS sequence"/>
</dbReference>
<dbReference type="EMBL" id="KV907502">
    <property type="protein sequence ID" value="OOF94218.1"/>
    <property type="molecule type" value="Genomic_DNA"/>
</dbReference>